<dbReference type="PROSITE" id="PS50234">
    <property type="entry name" value="VWFA"/>
    <property type="match status" value="1"/>
</dbReference>
<organism evidence="2 3">
    <name type="scientific">Variovorax paradoxus</name>
    <dbReference type="NCBI Taxonomy" id="34073"/>
    <lineage>
        <taxon>Bacteria</taxon>
        <taxon>Pseudomonadati</taxon>
        <taxon>Pseudomonadota</taxon>
        <taxon>Betaproteobacteria</taxon>
        <taxon>Burkholderiales</taxon>
        <taxon>Comamonadaceae</taxon>
        <taxon>Variovorax</taxon>
    </lineage>
</organism>
<dbReference type="NCBIfam" id="NF033510">
    <property type="entry name" value="Ca_tandemer"/>
    <property type="match status" value="3"/>
</dbReference>
<dbReference type="RefSeq" id="WP_153283009.1">
    <property type="nucleotide sequence ID" value="NZ_CP045644.1"/>
</dbReference>
<dbReference type="InterPro" id="IPR036465">
    <property type="entry name" value="vWFA_dom_sf"/>
</dbReference>
<dbReference type="Pfam" id="PF13519">
    <property type="entry name" value="VWA_2"/>
    <property type="match status" value="1"/>
</dbReference>
<sequence>MASEKTTIAVDDTNIGRAASAGMSTFTVQPPVLDGAFDNAGDIQGNLAPGSITDDRQPEFHGQGTPGDTIVIQDNGTEIGKARVGASGLWSFTPSTDMGEGLHAITLIARDASGNESAPSAPFNFEIDVTPPDASQLAITGVLDTVGGITGNITSGAATDDARPLISGTSSGVPGHTVIVRVRDASGERELGRAVIGEHGHWTLQVDAPLASGQNMLRVYEVDVAGNETALTAPYRVTVNTEKPAAPIIESVFDDVGTPHMLLPGEVTDDARPTLSGTAPAKHTVQLYDGATYLGETVADARGNWSFTPSVALPEGPHNITATATDKIGNVSEPSGAFPLTTDYTAPAASDAVLSDNVGPIQGPIAHGSVTDDSTPTYAGNAEPNTTVVIYDHGKEIGRTQTNGAGDWTFTPTVPLTIGLHSFSHTVIDVAGNSSAPSKVIDFSMNDSGDDHASLAESKKSISVTFIADISNSMAGAKSANQVQSMKALAEAYAKMNVPATFSLIAFGSSATHKGTFTFTGDKDPNYAKLIAAINSTVSAYQNTNFDNALTLASQLIKAEYAAAGNNPFKMKQVFFLSDGYPYPYATSAATLKQWQALMDDPDGKSVTSNPIEVTTVAIGASAGLSALNQVSTSGTTVAVANPADLKDAVIDQMFVSWAYGSLLKNDTQVVMDAKAKISQFTVGNEVFRITAADQLAVDNASGKVGATYDKASGVLTLKTDAGQLTVFMKSTIGHSAGDYIFRAYASENDELTLGGSIEYVFGYTAVNSKGESQTSKLYITDKLPQVGTDSVTVTQMGKDEGVAGNYVTADNSGGRLIAGTLKAALADGLSLQVSTDGGASWHNAALNGGNWAFVDTQAHPGDWKIQTRVVDDKGNNSGVLTTQDVAWVSAAEAPTITRIAEAEGVYTTTKAQDGSQVLLSLAGTGAKVGDKVHVQWGASTYDQVLTQADITNGTATLKVPSSVTYSYQGAAKDFAVTAQIIGKDGALGAVSQPYNVVGTFTTTMVGDTLQKTPVGDVYTGTGFKVTTFGTLAKTAVTTTTLAGLTLSDGAQANALFTLDKPANYVSLRLTGIDNATGARIQVFDVKGNLIHTADFIGGTDARHTKTFTYTSAALVDIGSFKVVAQSPSVTLDAFNHRVVNHVAEARDPNLIEYAPETFYGSAGDDVVSLQISATTYFNQATAAVHGGSGIDTLKLVGAAHALNLTKAAGKLSSMEVIDITGTGNNTLTLSLAEVLNNGGLDLFHTGDKSRVQMMVKGNAGDIVNLSDLLPNKNDQGDWLKKASVTVQGVVYDVYQFSTLAAELLVQKGVNVKLSNVALKAFSVDDVASDDVLDHSTHSYTAGDDALIARLGFADRLSGGAGNDTFTNVGTGDVAHGGSGDDVIHVLSGDFDRVEGGLGIDTLLMDGKAMHIDLTAFGLKLQGFEKFDLGAGGNTLSLHASDVLAGGMRDMVTADGKVQMLVNGANGDVDLLGGSAGNDGWTQGGNANVGGVTYSVYTNLAGTAELLVEDKVHVTIL</sequence>
<dbReference type="Gene3D" id="2.60.40.10">
    <property type="entry name" value="Immunoglobulins"/>
    <property type="match status" value="1"/>
</dbReference>
<dbReference type="Pfam" id="PF19077">
    <property type="entry name" value="Big_13"/>
    <property type="match status" value="4"/>
</dbReference>
<evidence type="ECO:0000259" key="1">
    <source>
        <dbReference type="PROSITE" id="PS50234"/>
    </source>
</evidence>
<dbReference type="Gene3D" id="3.30.420.430">
    <property type="match status" value="3"/>
</dbReference>
<dbReference type="SUPFAM" id="SSF51120">
    <property type="entry name" value="beta-Roll"/>
    <property type="match status" value="1"/>
</dbReference>
<reference evidence="2 3" key="1">
    <citation type="submission" date="2019-10" db="EMBL/GenBank/DDBJ databases">
        <title>Complete genome sequence of Variovorax paradoxus 5C-2.</title>
        <authorList>
            <person name="Gogoleva N.E."/>
            <person name="Balkin A.S."/>
        </authorList>
    </citation>
    <scope>NUCLEOTIDE SEQUENCE [LARGE SCALE GENOMIC DNA]</scope>
    <source>
        <strain evidence="2 3">5C-2</strain>
    </source>
</reference>
<dbReference type="PRINTS" id="PR00313">
    <property type="entry name" value="CABNDNGRPT"/>
</dbReference>
<dbReference type="Proteomes" id="UP000326780">
    <property type="component" value="Chromosome"/>
</dbReference>
<name>A0A5Q0M587_VARPD</name>
<dbReference type="Gene3D" id="3.40.50.410">
    <property type="entry name" value="von Willebrand factor, type A domain"/>
    <property type="match status" value="1"/>
</dbReference>
<dbReference type="InterPro" id="IPR011049">
    <property type="entry name" value="Serralysin-like_metalloprot_C"/>
</dbReference>
<gene>
    <name evidence="2" type="ORF">GFK26_17165</name>
</gene>
<evidence type="ECO:0000313" key="3">
    <source>
        <dbReference type="Proteomes" id="UP000326780"/>
    </source>
</evidence>
<dbReference type="InterPro" id="IPR013783">
    <property type="entry name" value="Ig-like_fold"/>
</dbReference>
<dbReference type="EMBL" id="CP045644">
    <property type="protein sequence ID" value="QFZ84368.1"/>
    <property type="molecule type" value="Genomic_DNA"/>
</dbReference>
<dbReference type="SMART" id="SM00327">
    <property type="entry name" value="VWA"/>
    <property type="match status" value="1"/>
</dbReference>
<feature type="domain" description="VWFA" evidence="1">
    <location>
        <begin position="463"/>
        <end position="654"/>
    </location>
</feature>
<proteinExistence type="predicted"/>
<dbReference type="SUPFAM" id="SSF53300">
    <property type="entry name" value="vWA-like"/>
    <property type="match status" value="1"/>
</dbReference>
<evidence type="ECO:0000313" key="2">
    <source>
        <dbReference type="EMBL" id="QFZ84368.1"/>
    </source>
</evidence>
<dbReference type="InterPro" id="IPR002035">
    <property type="entry name" value="VWF_A"/>
</dbReference>
<protein>
    <submittedName>
        <fullName evidence="2">VWA domain-containing protein</fullName>
    </submittedName>
</protein>
<dbReference type="CDD" id="cd00198">
    <property type="entry name" value="vWFA"/>
    <property type="match status" value="1"/>
</dbReference>
<dbReference type="InterPro" id="IPR044016">
    <property type="entry name" value="Big_13"/>
</dbReference>
<accession>A0A5Q0M587</accession>